<feature type="domain" description="GH26" evidence="7">
    <location>
        <begin position="147"/>
        <end position="486"/>
    </location>
</feature>
<sequence>MPRRSRRYSSDSLTDSPSSDSSSSDERYKRPRRPSRVAVREKKDRRYRSMGKRWEQWPPRYDDTDSDDSSGYSSDDPSREPPRTEPLPPEQRQTKSALILFGGLAVAILLVLLGAFALYKYFGVGGGTEDASSTGGGSSSSGGKVVTVTKTLSSGVVTTTVSTEASRPTGGSSDTTGGSDAGYDSSSGEEGSPSGSTGFTTQPGLARNNIGIGFLPDYKNQDMAKINEGLGIKSSYYGWYAQLPASGDWDGSSRSGSQLDDVKKCACIFQPAVMPTKGWAGLTKDDNYQALAIAKVMKQFTDEGIEVWLRFAHEINWYLQDGTYQGTVDDFKAAWAVVAEAVADNPLVKMFFTPNIAGGGVTDYEKFFPDDLSTVHYLGLDFYPRSPSSPSSARSSFLGNVQEMYDKWCKDGSIKFAMGETGTMWVATVEERLAWLDELTSEETAKAMPHYVGITWFNYDKEQNFYLWDGDNADTVTATKAWIADKGTTSEGAAMGNA</sequence>
<keyword evidence="6" id="KW-0812">Transmembrane</keyword>
<organism evidence="8 9">
    <name type="scientific">Rhodotorula diobovata</name>
    <dbReference type="NCBI Taxonomy" id="5288"/>
    <lineage>
        <taxon>Eukaryota</taxon>
        <taxon>Fungi</taxon>
        <taxon>Dikarya</taxon>
        <taxon>Basidiomycota</taxon>
        <taxon>Pucciniomycotina</taxon>
        <taxon>Microbotryomycetes</taxon>
        <taxon>Sporidiobolales</taxon>
        <taxon>Sporidiobolaceae</taxon>
        <taxon>Rhodotorula</taxon>
    </lineage>
</organism>
<feature type="region of interest" description="Disordered" evidence="5">
    <location>
        <begin position="158"/>
        <end position="204"/>
    </location>
</feature>
<evidence type="ECO:0000256" key="5">
    <source>
        <dbReference type="SAM" id="MobiDB-lite"/>
    </source>
</evidence>
<evidence type="ECO:0000256" key="3">
    <source>
        <dbReference type="ARBA" id="ARBA00023295"/>
    </source>
</evidence>
<dbReference type="OrthoDB" id="428177at2759"/>
<keyword evidence="6" id="KW-0472">Membrane</keyword>
<comment type="similarity">
    <text evidence="1 4">Belongs to the glycosyl hydrolase 26 family.</text>
</comment>
<keyword evidence="9" id="KW-1185">Reference proteome</keyword>
<dbReference type="GO" id="GO:0016985">
    <property type="term" value="F:mannan endo-1,4-beta-mannosidase activity"/>
    <property type="evidence" value="ECO:0007669"/>
    <property type="project" value="InterPro"/>
</dbReference>
<comment type="caution">
    <text evidence="8">The sequence shown here is derived from an EMBL/GenBank/DDBJ whole genome shotgun (WGS) entry which is preliminary data.</text>
</comment>
<keyword evidence="2 4" id="KW-0378">Hydrolase</keyword>
<keyword evidence="3 4" id="KW-0326">Glycosidase</keyword>
<feature type="compositionally biased region" description="Low complexity" evidence="5">
    <location>
        <begin position="10"/>
        <end position="22"/>
    </location>
</feature>
<dbReference type="GO" id="GO:0006080">
    <property type="term" value="P:substituted mannan metabolic process"/>
    <property type="evidence" value="ECO:0007669"/>
    <property type="project" value="InterPro"/>
</dbReference>
<feature type="transmembrane region" description="Helical" evidence="6">
    <location>
        <begin position="97"/>
        <end position="119"/>
    </location>
</feature>
<protein>
    <recommendedName>
        <fullName evidence="7">GH26 domain-containing protein</fullName>
    </recommendedName>
</protein>
<dbReference type="InterPro" id="IPR022790">
    <property type="entry name" value="GH26_dom"/>
</dbReference>
<dbReference type="Proteomes" id="UP000311382">
    <property type="component" value="Unassembled WGS sequence"/>
</dbReference>
<evidence type="ECO:0000259" key="7">
    <source>
        <dbReference type="PROSITE" id="PS51764"/>
    </source>
</evidence>
<feature type="active site" description="Nucleophile" evidence="4">
    <location>
        <position position="420"/>
    </location>
</feature>
<gene>
    <name evidence="8" type="ORF">DMC30DRAFT_445440</name>
</gene>
<keyword evidence="6" id="KW-1133">Transmembrane helix</keyword>
<reference evidence="8 9" key="1">
    <citation type="submission" date="2019-03" db="EMBL/GenBank/DDBJ databases">
        <title>Rhodosporidium diobovatum UCD-FST 08-225 genome sequencing, assembly, and annotation.</title>
        <authorList>
            <person name="Fakankun I.U."/>
            <person name="Fristensky B."/>
            <person name="Levin D.B."/>
        </authorList>
    </citation>
    <scope>NUCLEOTIDE SEQUENCE [LARGE SCALE GENOMIC DNA]</scope>
    <source>
        <strain evidence="8 9">UCD-FST 08-225</strain>
    </source>
</reference>
<dbReference type="SUPFAM" id="SSF51445">
    <property type="entry name" value="(Trans)glycosidases"/>
    <property type="match status" value="1"/>
</dbReference>
<evidence type="ECO:0000313" key="8">
    <source>
        <dbReference type="EMBL" id="TNY22278.1"/>
    </source>
</evidence>
<evidence type="ECO:0000313" key="9">
    <source>
        <dbReference type="Proteomes" id="UP000311382"/>
    </source>
</evidence>
<dbReference type="PANTHER" id="PTHR40079">
    <property type="entry name" value="MANNAN ENDO-1,4-BETA-MANNOSIDASE E-RELATED"/>
    <property type="match status" value="1"/>
</dbReference>
<feature type="active site" description="Proton donor" evidence="4">
    <location>
        <position position="314"/>
    </location>
</feature>
<evidence type="ECO:0000256" key="2">
    <source>
        <dbReference type="ARBA" id="ARBA00022801"/>
    </source>
</evidence>
<evidence type="ECO:0000256" key="6">
    <source>
        <dbReference type="SAM" id="Phobius"/>
    </source>
</evidence>
<dbReference type="Gene3D" id="3.20.20.80">
    <property type="entry name" value="Glycosidases"/>
    <property type="match status" value="1"/>
</dbReference>
<feature type="compositionally biased region" description="Basic and acidic residues" evidence="5">
    <location>
        <begin position="52"/>
        <end position="63"/>
    </location>
</feature>
<name>A0A5C5FZM4_9BASI</name>
<dbReference type="AlphaFoldDB" id="A0A5C5FZM4"/>
<dbReference type="EMBL" id="SOZI01000028">
    <property type="protein sequence ID" value="TNY22278.1"/>
    <property type="molecule type" value="Genomic_DNA"/>
</dbReference>
<evidence type="ECO:0000256" key="4">
    <source>
        <dbReference type="PROSITE-ProRule" id="PRU01100"/>
    </source>
</evidence>
<evidence type="ECO:0000256" key="1">
    <source>
        <dbReference type="ARBA" id="ARBA00007754"/>
    </source>
</evidence>
<proteinExistence type="inferred from homology"/>
<accession>A0A5C5FZM4</accession>
<feature type="region of interest" description="Disordered" evidence="5">
    <location>
        <begin position="1"/>
        <end position="91"/>
    </location>
</feature>
<dbReference type="PROSITE" id="PS51764">
    <property type="entry name" value="GH26"/>
    <property type="match status" value="1"/>
</dbReference>
<dbReference type="PANTHER" id="PTHR40079:SF6">
    <property type="entry name" value="GH26 DOMAIN-CONTAINING PROTEIN"/>
    <property type="match status" value="1"/>
</dbReference>
<dbReference type="InterPro" id="IPR017853">
    <property type="entry name" value="GH"/>
</dbReference>
<dbReference type="InterPro" id="IPR000805">
    <property type="entry name" value="Glyco_hydro_26"/>
</dbReference>